<organism evidence="1 2">
    <name type="scientific">Brachyspira murdochii (strain ATCC 51284 / DSM 12563 / 56-150)</name>
    <name type="common">Serpulina murdochii</name>
    <dbReference type="NCBI Taxonomy" id="526224"/>
    <lineage>
        <taxon>Bacteria</taxon>
        <taxon>Pseudomonadati</taxon>
        <taxon>Spirochaetota</taxon>
        <taxon>Spirochaetia</taxon>
        <taxon>Brachyspirales</taxon>
        <taxon>Brachyspiraceae</taxon>
        <taxon>Brachyspira</taxon>
    </lineage>
</organism>
<name>D5U6V6_BRAM5</name>
<evidence type="ECO:0000313" key="2">
    <source>
        <dbReference type="Proteomes" id="UP000001915"/>
    </source>
</evidence>
<dbReference type="STRING" id="526224.Bmur_2611"/>
<dbReference type="HOGENOM" id="CLU_027331_0_0_12"/>
<dbReference type="RefSeq" id="WP_013115017.1">
    <property type="nucleotide sequence ID" value="NC_014150.1"/>
</dbReference>
<dbReference type="OrthoDB" id="304566at2"/>
<sequence length="668" mass="78213">MKRYLTIKNFRNINPVLENEDERSKENELKYGRLYLNGDMKQGSLISIIGANGIGKSNILSAVEKAFTGCIDDKRDNPKIEGFINCKPEISIFIETDEGIIYKGNAQNKNIVWTVIENKDLYDIVLKKNYIYKILNYIFKSDDEVYKDNELFYIYKNNYNIDNNIKTDNNEEENFNDILDYSSEKILDIISKYKENQTIDKLKLLISILKTEYYELDKWNNYYNILLDEDKINNSDLQYLTDILIKIDGIENSQVYVHKNNIKSDELVVSCYKKNENSISKHNRKNNSKNFIKESNFLYSLFKSANNMEMYEYISDNYSNILSDVAFAKQTENEINKILENTISKRFNDLYISNNELYKSNSDYSFKISLEKEFIKIYFESKNGLTNLENESEGFNWFFSLFFNTLNYNEFKKGDIIIIDEPEQHLSVPVIKELREFLKQFAKDNGVTIITSVQIPYFADINYLDELKIAEIKQDGIGIKIENDFSATYGKSDTLEKIINAFGIKHIDITRDTKLIYVEGITDYNYFTAFKILMEYIENKEIDIAFMPINGIGRENDEKQKNIIIEGLCNISKNPSILIDGDNSANQFKELAKNTNLKVTQLTDINTNFVTIEDLFSEKDKQIYKIDKKNKDALYSSLFKNNIIDYYNKELISKKTIDNFFKVINEID</sequence>
<evidence type="ECO:0000313" key="1">
    <source>
        <dbReference type="EMBL" id="ADG72680.1"/>
    </source>
</evidence>
<accession>D5U6V6</accession>
<dbReference type="GO" id="GO:0005524">
    <property type="term" value="F:ATP binding"/>
    <property type="evidence" value="ECO:0007669"/>
    <property type="project" value="InterPro"/>
</dbReference>
<dbReference type="SUPFAM" id="SSF52540">
    <property type="entry name" value="P-loop containing nucleoside triphosphate hydrolases"/>
    <property type="match status" value="1"/>
</dbReference>
<dbReference type="EMBL" id="CP001959">
    <property type="protein sequence ID" value="ADG72680.1"/>
    <property type="molecule type" value="Genomic_DNA"/>
</dbReference>
<dbReference type="AlphaFoldDB" id="D5U6V6"/>
<dbReference type="Proteomes" id="UP000001915">
    <property type="component" value="Chromosome"/>
</dbReference>
<dbReference type="InterPro" id="IPR027417">
    <property type="entry name" value="P-loop_NTPase"/>
</dbReference>
<reference evidence="1 2" key="1">
    <citation type="journal article" date="2010" name="Stand. Genomic Sci.">
        <title>Complete genome sequence of Brachyspira murdochii type strain (56-150).</title>
        <authorList>
            <person name="Pati A."/>
            <person name="Sikorski J."/>
            <person name="Gronow S."/>
            <person name="Munk C."/>
            <person name="Lapidus A."/>
            <person name="Copeland A."/>
            <person name="Glavina Del Tio T."/>
            <person name="Nolan M."/>
            <person name="Lucas S."/>
            <person name="Chen F."/>
            <person name="Tice H."/>
            <person name="Cheng J.F."/>
            <person name="Han C."/>
            <person name="Detter J.C."/>
            <person name="Bruce D."/>
            <person name="Tapia R."/>
            <person name="Goodwin L."/>
            <person name="Pitluck S."/>
            <person name="Liolios K."/>
            <person name="Ivanova N."/>
            <person name="Mavromatis K."/>
            <person name="Mikhailova N."/>
            <person name="Chen A."/>
            <person name="Palaniappan K."/>
            <person name="Land M."/>
            <person name="Hauser L."/>
            <person name="Chang Y.J."/>
            <person name="Jeffries C.D."/>
            <person name="Spring S."/>
            <person name="Rohde M."/>
            <person name="Goker M."/>
            <person name="Bristow J."/>
            <person name="Eisen J.A."/>
            <person name="Markowitz V."/>
            <person name="Hugenholtz P."/>
            <person name="Kyrpides N.C."/>
            <person name="Klenk H.P."/>
        </authorList>
    </citation>
    <scope>NUCLEOTIDE SEQUENCE [LARGE SCALE GENOMIC DNA]</scope>
    <source>
        <strain evidence="2">ATCC 51284 / DSM 12563 / 56-150</strain>
    </source>
</reference>
<dbReference type="Gene3D" id="3.40.50.300">
    <property type="entry name" value="P-loop containing nucleotide triphosphate hydrolases"/>
    <property type="match status" value="1"/>
</dbReference>
<dbReference type="eggNOG" id="COG3593">
    <property type="taxonomic scope" value="Bacteria"/>
</dbReference>
<gene>
    <name evidence="1" type="ordered locus">Bmur_2611</name>
</gene>
<dbReference type="KEGG" id="brm:Bmur_2611"/>
<protein>
    <recommendedName>
        <fullName evidence="3">AAA domain-containing protein</fullName>
    </recommendedName>
</protein>
<evidence type="ECO:0008006" key="3">
    <source>
        <dbReference type="Google" id="ProtNLM"/>
    </source>
</evidence>
<proteinExistence type="predicted"/>
<dbReference type="GO" id="GO:0016887">
    <property type="term" value="F:ATP hydrolysis activity"/>
    <property type="evidence" value="ECO:0007669"/>
    <property type="project" value="InterPro"/>
</dbReference>